<keyword evidence="7" id="KW-1185">Reference proteome</keyword>
<protein>
    <submittedName>
        <fullName evidence="6">Bifunctional metallophosphatase/5'-nucleotidase</fullName>
    </submittedName>
</protein>
<organism evidence="6 7">
    <name type="scientific">Corynebacterium incognita</name>
    <dbReference type="NCBI Taxonomy" id="2754725"/>
    <lineage>
        <taxon>Bacteria</taxon>
        <taxon>Bacillati</taxon>
        <taxon>Actinomycetota</taxon>
        <taxon>Actinomycetes</taxon>
        <taxon>Mycobacteriales</taxon>
        <taxon>Corynebacteriaceae</taxon>
        <taxon>Corynebacterium</taxon>
    </lineage>
</organism>
<dbReference type="EMBL" id="CP059404">
    <property type="protein sequence ID" value="QNE89016.1"/>
    <property type="molecule type" value="Genomic_DNA"/>
</dbReference>
<comment type="similarity">
    <text evidence="2">Belongs to the 5'-nucleotidase family.</text>
</comment>
<reference evidence="6 7" key="1">
    <citation type="submission" date="2020-07" db="EMBL/GenBank/DDBJ databases">
        <title>Complete genome and description of Corynebacterium incognita strain Marseille-Q3630 sp. nov.</title>
        <authorList>
            <person name="Boxberger M."/>
        </authorList>
    </citation>
    <scope>NUCLEOTIDE SEQUENCE [LARGE SCALE GENOMIC DNA]</scope>
    <source>
        <strain evidence="6 7">Marseille-Q3630</strain>
    </source>
</reference>
<proteinExistence type="inferred from homology"/>
<evidence type="ECO:0000259" key="4">
    <source>
        <dbReference type="Pfam" id="PF00149"/>
    </source>
</evidence>
<dbReference type="InterPro" id="IPR004843">
    <property type="entry name" value="Calcineurin-like_PHP"/>
</dbReference>
<dbReference type="Gene3D" id="3.60.21.10">
    <property type="match status" value="1"/>
</dbReference>
<dbReference type="PANTHER" id="PTHR11575">
    <property type="entry name" value="5'-NUCLEOTIDASE-RELATED"/>
    <property type="match status" value="1"/>
</dbReference>
<keyword evidence="2" id="KW-0547">Nucleotide-binding</keyword>
<dbReference type="GO" id="GO:0030288">
    <property type="term" value="C:outer membrane-bounded periplasmic space"/>
    <property type="evidence" value="ECO:0007669"/>
    <property type="project" value="TreeGrafter"/>
</dbReference>
<feature type="signal peptide" evidence="2">
    <location>
        <begin position="1"/>
        <end position="32"/>
    </location>
</feature>
<feature type="chain" id="PRO_5029037157" evidence="2">
    <location>
        <begin position="33"/>
        <end position="663"/>
    </location>
</feature>
<dbReference type="InterPro" id="IPR029052">
    <property type="entry name" value="Metallo-depent_PP-like"/>
</dbReference>
<keyword evidence="3" id="KW-0812">Transmembrane</keyword>
<feature type="domain" description="5'-Nucleotidase C-terminal" evidence="5">
    <location>
        <begin position="325"/>
        <end position="477"/>
    </location>
</feature>
<sequence length="663" mass="68384">MQSRRMGRALAVAAASVSVSVCGSVLVAPATAAELAEFSVTNFTDFHGHLEDDGTKEMGAVKLAGLAKQVNQGQEYAFVSSGDNVGGSAFVSSVSEDKYALEALNAMGVEATAVGNHEFDKGFDDLTGRIDAASDYPLLGANVYKDGQRALDSHVVKEMNGVKVAFVGTVTQQTPSIVSADAVKGLEFRDPVAETNTLAKQLKDSGEADVVVALFHEDAAANADKFGAEVDVVFGGHSHKPFNQTIERDGTSPLYVLQSDAHTKLLSDLDITFDKTAGTIADVKVAQYDYAAAAGTQADAGVQGIVDKAVTEADKLGAKVVGNVSGAMVRGEWSDESTISNFIANGAKYAVEDATGQDVDLGVMNAGGVRADLDAGDVTYEEAANIHPFANNYVVATFTGQQIKDALESQWEKADSTHPDRVIGLSDNVAYTYDPKAPQGEKVTGVTIGGKPLEMDRDYRVAGAAFLVTGGGDGHFPAGAGRDVVDPGVLDLEAFLTYLGSDKHKVPAAQTGVGVTTSRETTPGAKLTVDLSSLNYTVDTDPQATTAKVALGDAVAQAPITHGTASVELTVPEDLCGEQFLVVTTDAGTTALAPVTVTGCEAGDDGDGASSGSSVGAGVLGIAGLVGAVIGLLNVGVDMNWSIIPPSVRKAVRDVRGAIFGKR</sequence>
<dbReference type="KEGG" id="cik:H0194_07990"/>
<dbReference type="GO" id="GO:0008253">
    <property type="term" value="F:5'-nucleotidase activity"/>
    <property type="evidence" value="ECO:0007669"/>
    <property type="project" value="TreeGrafter"/>
</dbReference>
<dbReference type="InterPro" id="IPR036907">
    <property type="entry name" value="5'-Nucleotdase_C_sf"/>
</dbReference>
<dbReference type="PRINTS" id="PR01607">
    <property type="entry name" value="APYRASEFAMLY"/>
</dbReference>
<dbReference type="Gene3D" id="3.90.780.10">
    <property type="entry name" value="5'-Nucleotidase, C-terminal domain"/>
    <property type="match status" value="1"/>
</dbReference>
<evidence type="ECO:0000256" key="2">
    <source>
        <dbReference type="RuleBase" id="RU362119"/>
    </source>
</evidence>
<dbReference type="InterPro" id="IPR006179">
    <property type="entry name" value="5_nucleotidase/apyrase"/>
</dbReference>
<dbReference type="Proteomes" id="UP000515743">
    <property type="component" value="Chromosome"/>
</dbReference>
<keyword evidence="3" id="KW-0472">Membrane</keyword>
<name>A0A7G7CN50_9CORY</name>
<evidence type="ECO:0000259" key="5">
    <source>
        <dbReference type="Pfam" id="PF02872"/>
    </source>
</evidence>
<dbReference type="Pfam" id="PF02872">
    <property type="entry name" value="5_nucleotid_C"/>
    <property type="match status" value="1"/>
</dbReference>
<gene>
    <name evidence="6" type="ORF">H0194_07990</name>
</gene>
<evidence type="ECO:0000313" key="6">
    <source>
        <dbReference type="EMBL" id="QNE89016.1"/>
    </source>
</evidence>
<dbReference type="GO" id="GO:0009166">
    <property type="term" value="P:nucleotide catabolic process"/>
    <property type="evidence" value="ECO:0007669"/>
    <property type="project" value="InterPro"/>
</dbReference>
<keyword evidence="1 2" id="KW-0732">Signal</keyword>
<dbReference type="AlphaFoldDB" id="A0A7G7CN50"/>
<dbReference type="PANTHER" id="PTHR11575:SF24">
    <property type="entry name" value="5'-NUCLEOTIDASE"/>
    <property type="match status" value="1"/>
</dbReference>
<dbReference type="SUPFAM" id="SSF56300">
    <property type="entry name" value="Metallo-dependent phosphatases"/>
    <property type="match status" value="1"/>
</dbReference>
<dbReference type="GO" id="GO:0008768">
    <property type="term" value="F:UDP-sugar diphosphatase activity"/>
    <property type="evidence" value="ECO:0007669"/>
    <property type="project" value="TreeGrafter"/>
</dbReference>
<feature type="transmembrane region" description="Helical" evidence="3">
    <location>
        <begin position="615"/>
        <end position="637"/>
    </location>
</feature>
<keyword evidence="3" id="KW-1133">Transmembrane helix</keyword>
<dbReference type="Pfam" id="PF00149">
    <property type="entry name" value="Metallophos"/>
    <property type="match status" value="1"/>
</dbReference>
<evidence type="ECO:0000256" key="1">
    <source>
        <dbReference type="ARBA" id="ARBA00022729"/>
    </source>
</evidence>
<feature type="domain" description="Calcineurin-like phosphoesterase" evidence="4">
    <location>
        <begin position="40"/>
        <end position="241"/>
    </location>
</feature>
<dbReference type="InterPro" id="IPR008334">
    <property type="entry name" value="5'-Nucleotdase_C"/>
</dbReference>
<evidence type="ECO:0000313" key="7">
    <source>
        <dbReference type="Proteomes" id="UP000515743"/>
    </source>
</evidence>
<accession>A0A7G7CN50</accession>
<keyword evidence="2" id="KW-0378">Hydrolase</keyword>
<dbReference type="GO" id="GO:0000166">
    <property type="term" value="F:nucleotide binding"/>
    <property type="evidence" value="ECO:0007669"/>
    <property type="project" value="UniProtKB-KW"/>
</dbReference>
<dbReference type="SUPFAM" id="SSF55816">
    <property type="entry name" value="5'-nucleotidase (syn. UDP-sugar hydrolase), C-terminal domain"/>
    <property type="match status" value="1"/>
</dbReference>
<evidence type="ECO:0000256" key="3">
    <source>
        <dbReference type="SAM" id="Phobius"/>
    </source>
</evidence>
<dbReference type="RefSeq" id="WP_185175402.1">
    <property type="nucleotide sequence ID" value="NZ_CP059404.1"/>
</dbReference>